<keyword evidence="4 5" id="KW-0472">Membrane</keyword>
<evidence type="ECO:0000256" key="5">
    <source>
        <dbReference type="SAM" id="Phobius"/>
    </source>
</evidence>
<protein>
    <submittedName>
        <fullName evidence="6">UbiA prenyltransferase family-domain-containing protein</fullName>
    </submittedName>
</protein>
<dbReference type="EMBL" id="JARKIF010000023">
    <property type="protein sequence ID" value="KAJ7616114.1"/>
    <property type="molecule type" value="Genomic_DNA"/>
</dbReference>
<dbReference type="InterPro" id="IPR050475">
    <property type="entry name" value="Prenyltransferase_related"/>
</dbReference>
<feature type="transmembrane region" description="Helical" evidence="5">
    <location>
        <begin position="52"/>
        <end position="77"/>
    </location>
</feature>
<dbReference type="InterPro" id="IPR000537">
    <property type="entry name" value="UbiA_prenyltransferase"/>
</dbReference>
<dbReference type="PANTHER" id="PTHR42723">
    <property type="entry name" value="CHLOROPHYLL SYNTHASE"/>
    <property type="match status" value="1"/>
</dbReference>
<evidence type="ECO:0000256" key="4">
    <source>
        <dbReference type="ARBA" id="ARBA00023136"/>
    </source>
</evidence>
<feature type="transmembrane region" description="Helical" evidence="5">
    <location>
        <begin position="235"/>
        <end position="252"/>
    </location>
</feature>
<evidence type="ECO:0000256" key="1">
    <source>
        <dbReference type="ARBA" id="ARBA00004141"/>
    </source>
</evidence>
<dbReference type="AlphaFoldDB" id="A0AAD7BBX9"/>
<dbReference type="CDD" id="cd13965">
    <property type="entry name" value="PT_UbiA_3"/>
    <property type="match status" value="1"/>
</dbReference>
<accession>A0AAD7BBX9</accession>
<feature type="transmembrane region" description="Helical" evidence="5">
    <location>
        <begin position="258"/>
        <end position="274"/>
    </location>
</feature>
<evidence type="ECO:0000313" key="6">
    <source>
        <dbReference type="EMBL" id="KAJ7616114.1"/>
    </source>
</evidence>
<keyword evidence="3 5" id="KW-1133">Transmembrane helix</keyword>
<feature type="transmembrane region" description="Helical" evidence="5">
    <location>
        <begin position="286"/>
        <end position="303"/>
    </location>
</feature>
<keyword evidence="2 5" id="KW-0812">Transmembrane</keyword>
<dbReference type="GO" id="GO:0016765">
    <property type="term" value="F:transferase activity, transferring alkyl or aryl (other than methyl) groups"/>
    <property type="evidence" value="ECO:0007669"/>
    <property type="project" value="InterPro"/>
</dbReference>
<feature type="transmembrane region" description="Helical" evidence="5">
    <location>
        <begin position="20"/>
        <end position="40"/>
    </location>
</feature>
<sequence length="309" mass="34859">MSLTGVLYHVAPTQPSSTRLVFALPSLSTVIYHAHTLWLFTESDLMTTMIPIPLFAIVAAPLTSLHNLPHAVFWLWFHLLHFNTSNQTATLEDETNKPDRPLPAGRISLKVALILRWTLLPMCWALSRAYSKEVMYASLWLTAFTSMYNELGGSGKHFAVRYLLNGLGFAAFEAGTTLVARDDRTLLDATGWLSIFLSGSIFATTIYAQDFRDVVGDALINRDTIPLRWGSPSRYMLFVGVVAWSLALSIIWHLDMWSAVSFTALGIYAGSRFIRYTTVEEDRNSYFYYNVWVSVAHLLPGYWRVLCGQ</sequence>
<gene>
    <name evidence="6" type="ORF">FB45DRAFT_1035267</name>
</gene>
<comment type="caution">
    <text evidence="6">The sequence shown here is derived from an EMBL/GenBank/DDBJ whole genome shotgun (WGS) entry which is preliminary data.</text>
</comment>
<comment type="subcellular location">
    <subcellularLocation>
        <location evidence="1">Membrane</location>
        <topology evidence="1">Multi-pass membrane protein</topology>
    </subcellularLocation>
</comment>
<proteinExistence type="predicted"/>
<dbReference type="Proteomes" id="UP001221142">
    <property type="component" value="Unassembled WGS sequence"/>
</dbReference>
<dbReference type="GO" id="GO:0016020">
    <property type="term" value="C:membrane"/>
    <property type="evidence" value="ECO:0007669"/>
    <property type="project" value="UniProtKB-SubCell"/>
</dbReference>
<keyword evidence="7" id="KW-1185">Reference proteome</keyword>
<evidence type="ECO:0000313" key="7">
    <source>
        <dbReference type="Proteomes" id="UP001221142"/>
    </source>
</evidence>
<organism evidence="6 7">
    <name type="scientific">Roridomyces roridus</name>
    <dbReference type="NCBI Taxonomy" id="1738132"/>
    <lineage>
        <taxon>Eukaryota</taxon>
        <taxon>Fungi</taxon>
        <taxon>Dikarya</taxon>
        <taxon>Basidiomycota</taxon>
        <taxon>Agaricomycotina</taxon>
        <taxon>Agaricomycetes</taxon>
        <taxon>Agaricomycetidae</taxon>
        <taxon>Agaricales</taxon>
        <taxon>Marasmiineae</taxon>
        <taxon>Mycenaceae</taxon>
        <taxon>Roridomyces</taxon>
    </lineage>
</organism>
<dbReference type="Pfam" id="PF01040">
    <property type="entry name" value="UbiA"/>
    <property type="match status" value="1"/>
</dbReference>
<dbReference type="PANTHER" id="PTHR42723:SF1">
    <property type="entry name" value="CHLOROPHYLL SYNTHASE, CHLOROPLASTIC"/>
    <property type="match status" value="1"/>
</dbReference>
<reference evidence="6" key="1">
    <citation type="submission" date="2023-03" db="EMBL/GenBank/DDBJ databases">
        <title>Massive genome expansion in bonnet fungi (Mycena s.s.) driven by repeated elements and novel gene families across ecological guilds.</title>
        <authorList>
            <consortium name="Lawrence Berkeley National Laboratory"/>
            <person name="Harder C.B."/>
            <person name="Miyauchi S."/>
            <person name="Viragh M."/>
            <person name="Kuo A."/>
            <person name="Thoen E."/>
            <person name="Andreopoulos B."/>
            <person name="Lu D."/>
            <person name="Skrede I."/>
            <person name="Drula E."/>
            <person name="Henrissat B."/>
            <person name="Morin E."/>
            <person name="Kohler A."/>
            <person name="Barry K."/>
            <person name="LaButti K."/>
            <person name="Morin E."/>
            <person name="Salamov A."/>
            <person name="Lipzen A."/>
            <person name="Mereny Z."/>
            <person name="Hegedus B."/>
            <person name="Baldrian P."/>
            <person name="Stursova M."/>
            <person name="Weitz H."/>
            <person name="Taylor A."/>
            <person name="Grigoriev I.V."/>
            <person name="Nagy L.G."/>
            <person name="Martin F."/>
            <person name="Kauserud H."/>
        </authorList>
    </citation>
    <scope>NUCLEOTIDE SEQUENCE</scope>
    <source>
        <strain evidence="6">9284</strain>
    </source>
</reference>
<name>A0AAD7BBX9_9AGAR</name>
<evidence type="ECO:0000256" key="3">
    <source>
        <dbReference type="ARBA" id="ARBA00022989"/>
    </source>
</evidence>
<evidence type="ECO:0000256" key="2">
    <source>
        <dbReference type="ARBA" id="ARBA00022692"/>
    </source>
</evidence>